<gene>
    <name evidence="16" type="ORF">AB205_0088800</name>
</gene>
<evidence type="ECO:0000256" key="3">
    <source>
        <dbReference type="ARBA" id="ARBA00006991"/>
    </source>
</evidence>
<dbReference type="InterPro" id="IPR036236">
    <property type="entry name" value="Znf_C2H2_sf"/>
</dbReference>
<reference evidence="17" key="1">
    <citation type="journal article" date="2017" name="Nat. Commun.">
        <title>The North American bullfrog draft genome provides insight into hormonal regulation of long noncoding RNA.</title>
        <authorList>
            <person name="Hammond S.A."/>
            <person name="Warren R.L."/>
            <person name="Vandervalk B.P."/>
            <person name="Kucuk E."/>
            <person name="Khan H."/>
            <person name="Gibb E.A."/>
            <person name="Pandoh P."/>
            <person name="Kirk H."/>
            <person name="Zhao Y."/>
            <person name="Jones M."/>
            <person name="Mungall A.J."/>
            <person name="Coope R."/>
            <person name="Pleasance S."/>
            <person name="Moore R.A."/>
            <person name="Holt R.A."/>
            <person name="Round J.M."/>
            <person name="Ohora S."/>
            <person name="Walle B.V."/>
            <person name="Veldhoen N."/>
            <person name="Helbing C.C."/>
            <person name="Birol I."/>
        </authorList>
    </citation>
    <scope>NUCLEOTIDE SEQUENCE [LARGE SCALE GENOMIC DNA]</scope>
</reference>
<dbReference type="PROSITE" id="PS00028">
    <property type="entry name" value="ZINC_FINGER_C2H2_1"/>
    <property type="match status" value="4"/>
</dbReference>
<evidence type="ECO:0000256" key="2">
    <source>
        <dbReference type="ARBA" id="ARBA00004123"/>
    </source>
</evidence>
<organism evidence="16 17">
    <name type="scientific">Aquarana catesbeiana</name>
    <name type="common">American bullfrog</name>
    <name type="synonym">Rana catesbeiana</name>
    <dbReference type="NCBI Taxonomy" id="8400"/>
    <lineage>
        <taxon>Eukaryota</taxon>
        <taxon>Metazoa</taxon>
        <taxon>Chordata</taxon>
        <taxon>Craniata</taxon>
        <taxon>Vertebrata</taxon>
        <taxon>Euteleostomi</taxon>
        <taxon>Amphibia</taxon>
        <taxon>Batrachia</taxon>
        <taxon>Anura</taxon>
        <taxon>Neobatrachia</taxon>
        <taxon>Ranoidea</taxon>
        <taxon>Ranidae</taxon>
        <taxon>Aquarana</taxon>
    </lineage>
</organism>
<dbReference type="AlphaFoldDB" id="A0A2G9RT15"/>
<evidence type="ECO:0000256" key="1">
    <source>
        <dbReference type="ARBA" id="ARBA00003767"/>
    </source>
</evidence>
<dbReference type="InterPro" id="IPR050758">
    <property type="entry name" value="Znf_C2H2-type"/>
</dbReference>
<evidence type="ECO:0000256" key="8">
    <source>
        <dbReference type="ARBA" id="ARBA00023015"/>
    </source>
</evidence>
<keyword evidence="9" id="KW-0238">DNA-binding</keyword>
<dbReference type="CDD" id="cd07765">
    <property type="entry name" value="KRAB_A-box"/>
    <property type="match status" value="1"/>
</dbReference>
<dbReference type="PROSITE" id="PS50157">
    <property type="entry name" value="ZINC_FINGER_C2H2_2"/>
    <property type="match status" value="4"/>
</dbReference>
<dbReference type="InterPro" id="IPR013087">
    <property type="entry name" value="Znf_C2H2_type"/>
</dbReference>
<evidence type="ECO:0000256" key="12">
    <source>
        <dbReference type="PROSITE-ProRule" id="PRU00042"/>
    </source>
</evidence>
<dbReference type="InterPro" id="IPR001909">
    <property type="entry name" value="KRAB"/>
</dbReference>
<dbReference type="Proteomes" id="UP000228934">
    <property type="component" value="Unassembled WGS sequence"/>
</dbReference>
<dbReference type="GO" id="GO:0006355">
    <property type="term" value="P:regulation of DNA-templated transcription"/>
    <property type="evidence" value="ECO:0007669"/>
    <property type="project" value="InterPro"/>
</dbReference>
<accession>A0A2G9RT15</accession>
<dbReference type="FunFam" id="3.30.160.60:FF:000478">
    <property type="entry name" value="Zinc finger protein 133"/>
    <property type="match status" value="1"/>
</dbReference>
<evidence type="ECO:0000256" key="11">
    <source>
        <dbReference type="ARBA" id="ARBA00023242"/>
    </source>
</evidence>
<feature type="region of interest" description="Disordered" evidence="13">
    <location>
        <begin position="229"/>
        <end position="258"/>
    </location>
</feature>
<keyword evidence="7" id="KW-0862">Zinc</keyword>
<dbReference type="GO" id="GO:0003677">
    <property type="term" value="F:DNA binding"/>
    <property type="evidence" value="ECO:0007669"/>
    <property type="project" value="UniProtKB-KW"/>
</dbReference>
<dbReference type="FunFam" id="3.30.160.60:FF:000069">
    <property type="entry name" value="Zinc finger protein 572"/>
    <property type="match status" value="1"/>
</dbReference>
<dbReference type="PANTHER" id="PTHR23234">
    <property type="entry name" value="ZNF44 PROTEIN"/>
    <property type="match status" value="1"/>
</dbReference>
<dbReference type="FunFam" id="3.30.160.60:FF:000710">
    <property type="entry name" value="Zinc finger protein 768"/>
    <property type="match status" value="1"/>
</dbReference>
<dbReference type="SUPFAM" id="SSF109640">
    <property type="entry name" value="KRAB domain (Kruppel-associated box)"/>
    <property type="match status" value="1"/>
</dbReference>
<feature type="domain" description="C2H2-type" evidence="14">
    <location>
        <begin position="413"/>
        <end position="440"/>
    </location>
</feature>
<dbReference type="Pfam" id="PF00096">
    <property type="entry name" value="zf-C2H2"/>
    <property type="match status" value="3"/>
</dbReference>
<evidence type="ECO:0000259" key="15">
    <source>
        <dbReference type="PROSITE" id="PS50805"/>
    </source>
</evidence>
<comment type="similarity">
    <text evidence="3">Belongs to the krueppel C2H2-type zinc-finger protein family.</text>
</comment>
<dbReference type="OrthoDB" id="8117402at2759"/>
<protein>
    <submittedName>
        <fullName evidence="16">Uncharacterized protein</fullName>
    </submittedName>
</protein>
<keyword evidence="10" id="KW-0804">Transcription</keyword>
<dbReference type="Pfam" id="PF01352">
    <property type="entry name" value="KRAB"/>
    <property type="match status" value="1"/>
</dbReference>
<evidence type="ECO:0000313" key="16">
    <source>
        <dbReference type="EMBL" id="PIO31059.1"/>
    </source>
</evidence>
<evidence type="ECO:0000256" key="6">
    <source>
        <dbReference type="ARBA" id="ARBA00022771"/>
    </source>
</evidence>
<evidence type="ECO:0000256" key="7">
    <source>
        <dbReference type="ARBA" id="ARBA00022833"/>
    </source>
</evidence>
<comment type="subcellular location">
    <subcellularLocation>
        <location evidence="2">Nucleus</location>
    </subcellularLocation>
</comment>
<evidence type="ECO:0000256" key="4">
    <source>
        <dbReference type="ARBA" id="ARBA00022723"/>
    </source>
</evidence>
<proteinExistence type="inferred from homology"/>
<evidence type="ECO:0000256" key="13">
    <source>
        <dbReference type="SAM" id="MobiDB-lite"/>
    </source>
</evidence>
<feature type="domain" description="C2H2-type" evidence="14">
    <location>
        <begin position="385"/>
        <end position="412"/>
    </location>
</feature>
<evidence type="ECO:0000259" key="14">
    <source>
        <dbReference type="PROSITE" id="PS50157"/>
    </source>
</evidence>
<evidence type="ECO:0000256" key="5">
    <source>
        <dbReference type="ARBA" id="ARBA00022737"/>
    </source>
</evidence>
<keyword evidence="17" id="KW-1185">Reference proteome</keyword>
<feature type="domain" description="KRAB" evidence="15">
    <location>
        <begin position="131"/>
        <end position="207"/>
    </location>
</feature>
<dbReference type="SUPFAM" id="SSF57667">
    <property type="entry name" value="beta-beta-alpha zinc fingers"/>
    <property type="match status" value="3"/>
</dbReference>
<keyword evidence="4" id="KW-0479">Metal-binding</keyword>
<dbReference type="GO" id="GO:0005634">
    <property type="term" value="C:nucleus"/>
    <property type="evidence" value="ECO:0007669"/>
    <property type="project" value="UniProtKB-SubCell"/>
</dbReference>
<keyword evidence="6 12" id="KW-0863">Zinc-finger</keyword>
<keyword evidence="11" id="KW-0539">Nucleus</keyword>
<sequence length="465" mass="53566">MHSKVHKRFLHYKIFQDKGVKEGILMVTSFKKEQSPFPASSMRMEKERGLMTDRILNLTLEIIYLLTGENYGPLKDSSKNTHSPLSGGWSRRQNPITKHPLHFLKPEGNNDKKILEVTQKITELLTGEVPIRCQDVTVYFSMEEWEYIEGHKDLYKDVMMENQPPLTSPDGSSNRNTLERCPRPLCLQDSLEEDFNMDLQDSVDVCHSISCHYQGKNLIVIKVDDSDEEEPYEMGDEPCKEEEIPPEISTDGRYKTSNTQNYPPFAQYAEIEDNDITSSSSGENPVIPNPHPIPPSIYFLSNLSSHMGYLPTSSHPVTHHTAHNGEEMFLYSGVGDDFIQHRRLVERRNRYPARKLYSCSQCGKCFMQNSHLIIHQRIHTGEKPFSCSYCGKCFNVKSHLVTHQRIHTGEKPYSCSECGKCFSKRSNLVRHHRLHTGEKPYSCTECGACYTWKPSLLLHLRKHKR</sequence>
<name>A0A2G9RT15_AQUCT</name>
<dbReference type="PROSITE" id="PS50805">
    <property type="entry name" value="KRAB"/>
    <property type="match status" value="1"/>
</dbReference>
<dbReference type="EMBL" id="KV931121">
    <property type="protein sequence ID" value="PIO31059.1"/>
    <property type="molecule type" value="Genomic_DNA"/>
</dbReference>
<dbReference type="Gene3D" id="3.30.160.60">
    <property type="entry name" value="Classic Zinc Finger"/>
    <property type="match status" value="4"/>
</dbReference>
<evidence type="ECO:0000256" key="10">
    <source>
        <dbReference type="ARBA" id="ARBA00023163"/>
    </source>
</evidence>
<dbReference type="Gene3D" id="6.10.140.140">
    <property type="match status" value="1"/>
</dbReference>
<dbReference type="PANTHER" id="PTHR23234:SF8">
    <property type="entry name" value="C2H2-TYPE DOMAIN-CONTAINING PROTEIN"/>
    <property type="match status" value="1"/>
</dbReference>
<evidence type="ECO:0000256" key="9">
    <source>
        <dbReference type="ARBA" id="ARBA00023125"/>
    </source>
</evidence>
<keyword evidence="5" id="KW-0677">Repeat</keyword>
<evidence type="ECO:0000313" key="17">
    <source>
        <dbReference type="Proteomes" id="UP000228934"/>
    </source>
</evidence>
<comment type="function">
    <text evidence="1">May be involved in transcriptional regulation.</text>
</comment>
<dbReference type="SMART" id="SM00355">
    <property type="entry name" value="ZnF_C2H2"/>
    <property type="match status" value="4"/>
</dbReference>
<feature type="domain" description="C2H2-type" evidence="14">
    <location>
        <begin position="441"/>
        <end position="465"/>
    </location>
</feature>
<dbReference type="FunFam" id="3.30.160.60:FF:001007">
    <property type="entry name" value="Zinc finger protein 1184"/>
    <property type="match status" value="1"/>
</dbReference>
<keyword evidence="8" id="KW-0805">Transcription regulation</keyword>
<feature type="domain" description="C2H2-type" evidence="14">
    <location>
        <begin position="357"/>
        <end position="384"/>
    </location>
</feature>
<dbReference type="InterPro" id="IPR036051">
    <property type="entry name" value="KRAB_dom_sf"/>
</dbReference>
<dbReference type="GO" id="GO:0008270">
    <property type="term" value="F:zinc ion binding"/>
    <property type="evidence" value="ECO:0007669"/>
    <property type="project" value="UniProtKB-KW"/>
</dbReference>